<keyword evidence="3" id="KW-1185">Reference proteome</keyword>
<protein>
    <submittedName>
        <fullName evidence="2">Uncharacterized protein</fullName>
    </submittedName>
</protein>
<gene>
    <name evidence="2" type="ORF">PVK06_010535</name>
</gene>
<feature type="region of interest" description="Disordered" evidence="1">
    <location>
        <begin position="1"/>
        <end position="33"/>
    </location>
</feature>
<dbReference type="Proteomes" id="UP001358586">
    <property type="component" value="Chromosome 4"/>
</dbReference>
<accession>A0ABR0Q6L3</accession>
<evidence type="ECO:0000313" key="3">
    <source>
        <dbReference type="Proteomes" id="UP001358586"/>
    </source>
</evidence>
<reference evidence="2 3" key="1">
    <citation type="submission" date="2023-03" db="EMBL/GenBank/DDBJ databases">
        <title>WGS of Gossypium arboreum.</title>
        <authorList>
            <person name="Yu D."/>
        </authorList>
    </citation>
    <scope>NUCLEOTIDE SEQUENCE [LARGE SCALE GENOMIC DNA]</scope>
    <source>
        <tissue evidence="2">Leaf</tissue>
    </source>
</reference>
<dbReference type="EMBL" id="JARKNE010000004">
    <property type="protein sequence ID" value="KAK5834856.1"/>
    <property type="molecule type" value="Genomic_DNA"/>
</dbReference>
<name>A0ABR0Q6L3_GOSAR</name>
<organism evidence="2 3">
    <name type="scientific">Gossypium arboreum</name>
    <name type="common">Tree cotton</name>
    <name type="synonym">Gossypium nanking</name>
    <dbReference type="NCBI Taxonomy" id="29729"/>
    <lineage>
        <taxon>Eukaryota</taxon>
        <taxon>Viridiplantae</taxon>
        <taxon>Streptophyta</taxon>
        <taxon>Embryophyta</taxon>
        <taxon>Tracheophyta</taxon>
        <taxon>Spermatophyta</taxon>
        <taxon>Magnoliopsida</taxon>
        <taxon>eudicotyledons</taxon>
        <taxon>Gunneridae</taxon>
        <taxon>Pentapetalae</taxon>
        <taxon>rosids</taxon>
        <taxon>malvids</taxon>
        <taxon>Malvales</taxon>
        <taxon>Malvaceae</taxon>
        <taxon>Malvoideae</taxon>
        <taxon>Gossypium</taxon>
    </lineage>
</organism>
<evidence type="ECO:0000313" key="2">
    <source>
        <dbReference type="EMBL" id="KAK5834856.1"/>
    </source>
</evidence>
<evidence type="ECO:0000256" key="1">
    <source>
        <dbReference type="SAM" id="MobiDB-lite"/>
    </source>
</evidence>
<proteinExistence type="predicted"/>
<feature type="compositionally biased region" description="Basic and acidic residues" evidence="1">
    <location>
        <begin position="1"/>
        <end position="13"/>
    </location>
</feature>
<comment type="caution">
    <text evidence="2">The sequence shown here is derived from an EMBL/GenBank/DDBJ whole genome shotgun (WGS) entry which is preliminary data.</text>
</comment>
<sequence length="49" mass="5266">MVEKGTLWVERKPSNASEENPSPEPRWTLFVDGSAGKDGVGVGILLVDP</sequence>